<proteinExistence type="predicted"/>
<protein>
    <submittedName>
        <fullName evidence="2">Uncharacterized protein</fullName>
    </submittedName>
</protein>
<dbReference type="Proteomes" id="UP000800200">
    <property type="component" value="Unassembled WGS sequence"/>
</dbReference>
<dbReference type="AlphaFoldDB" id="A0A6A6EUS4"/>
<evidence type="ECO:0000313" key="3">
    <source>
        <dbReference type="Proteomes" id="UP000800200"/>
    </source>
</evidence>
<organism evidence="2 3">
    <name type="scientific">Zopfia rhizophila CBS 207.26</name>
    <dbReference type="NCBI Taxonomy" id="1314779"/>
    <lineage>
        <taxon>Eukaryota</taxon>
        <taxon>Fungi</taxon>
        <taxon>Dikarya</taxon>
        <taxon>Ascomycota</taxon>
        <taxon>Pezizomycotina</taxon>
        <taxon>Dothideomycetes</taxon>
        <taxon>Dothideomycetes incertae sedis</taxon>
        <taxon>Zopfiaceae</taxon>
        <taxon>Zopfia</taxon>
    </lineage>
</organism>
<reference evidence="2" key="1">
    <citation type="journal article" date="2020" name="Stud. Mycol.">
        <title>101 Dothideomycetes genomes: a test case for predicting lifestyles and emergence of pathogens.</title>
        <authorList>
            <person name="Haridas S."/>
            <person name="Albert R."/>
            <person name="Binder M."/>
            <person name="Bloem J."/>
            <person name="Labutti K."/>
            <person name="Salamov A."/>
            <person name="Andreopoulos B."/>
            <person name="Baker S."/>
            <person name="Barry K."/>
            <person name="Bills G."/>
            <person name="Bluhm B."/>
            <person name="Cannon C."/>
            <person name="Castanera R."/>
            <person name="Culley D."/>
            <person name="Daum C."/>
            <person name="Ezra D."/>
            <person name="Gonzalez J."/>
            <person name="Henrissat B."/>
            <person name="Kuo A."/>
            <person name="Liang C."/>
            <person name="Lipzen A."/>
            <person name="Lutzoni F."/>
            <person name="Magnuson J."/>
            <person name="Mondo S."/>
            <person name="Nolan M."/>
            <person name="Ohm R."/>
            <person name="Pangilinan J."/>
            <person name="Park H.-J."/>
            <person name="Ramirez L."/>
            <person name="Alfaro M."/>
            <person name="Sun H."/>
            <person name="Tritt A."/>
            <person name="Yoshinaga Y."/>
            <person name="Zwiers L.-H."/>
            <person name="Turgeon B."/>
            <person name="Goodwin S."/>
            <person name="Spatafora J."/>
            <person name="Crous P."/>
            <person name="Grigoriev I."/>
        </authorList>
    </citation>
    <scope>NUCLEOTIDE SEQUENCE</scope>
    <source>
        <strain evidence="2">CBS 207.26</strain>
    </source>
</reference>
<feature type="transmembrane region" description="Helical" evidence="1">
    <location>
        <begin position="40"/>
        <end position="62"/>
    </location>
</feature>
<dbReference type="EMBL" id="ML994611">
    <property type="protein sequence ID" value="KAF2194508.1"/>
    <property type="molecule type" value="Genomic_DNA"/>
</dbReference>
<name>A0A6A6EUS4_9PEZI</name>
<keyword evidence="1" id="KW-0472">Membrane</keyword>
<dbReference type="PANTHER" id="PTHR35394:SF5">
    <property type="entry name" value="DUF3176 DOMAIN-CONTAINING PROTEIN"/>
    <property type="match status" value="1"/>
</dbReference>
<evidence type="ECO:0000313" key="2">
    <source>
        <dbReference type="EMBL" id="KAF2194508.1"/>
    </source>
</evidence>
<dbReference type="PANTHER" id="PTHR35394">
    <property type="entry name" value="DUF3176 DOMAIN-CONTAINING PROTEIN"/>
    <property type="match status" value="1"/>
</dbReference>
<keyword evidence="1" id="KW-0812">Transmembrane</keyword>
<dbReference type="Pfam" id="PF11374">
    <property type="entry name" value="DUF3176"/>
    <property type="match status" value="1"/>
</dbReference>
<dbReference type="OrthoDB" id="5242705at2759"/>
<gene>
    <name evidence="2" type="ORF">K469DRAFT_546627</name>
</gene>
<keyword evidence="1" id="KW-1133">Transmembrane helix</keyword>
<accession>A0A6A6EUS4</accession>
<sequence length="111" mass="11803">ELGSVLLSLSCLVAIAITLLVIQGRPLSSWQFSVAPNALISSLATISKVSLLLSVAACISQLKWLYFKHGKHPSHHLQLLDDASRGPLGALELLMRLNPKILLSVPTLGAG</sequence>
<keyword evidence="3" id="KW-1185">Reference proteome</keyword>
<feature type="non-terminal residue" evidence="2">
    <location>
        <position position="1"/>
    </location>
</feature>
<evidence type="ECO:0000256" key="1">
    <source>
        <dbReference type="SAM" id="Phobius"/>
    </source>
</evidence>
<dbReference type="InterPro" id="IPR021514">
    <property type="entry name" value="DUF3176"/>
</dbReference>